<sequence length="207" mass="22768">MFESYCDIAEDALMETLSENELQCKGRAASTRSQNGTAIAFVKKIEMSGSIMWGSDDERAQCRWREFAHQARFGQPALFVTLTPNVADTFVMAQDCGITPVDTLFDATLAEPPGRLVLHSASLCNDVASARLFMRNADAFVGYVLGVAPKHMKSRPFDGLFGDVKAYYGMIYTQGGSTLHVHFLVWLDDALANINAFARVVTTHGDQ</sequence>
<dbReference type="Proteomes" id="UP001165121">
    <property type="component" value="Unassembled WGS sequence"/>
</dbReference>
<evidence type="ECO:0000313" key="2">
    <source>
        <dbReference type="EMBL" id="GMG17560.1"/>
    </source>
</evidence>
<evidence type="ECO:0000259" key="1">
    <source>
        <dbReference type="Pfam" id="PF14214"/>
    </source>
</evidence>
<gene>
    <name evidence="2" type="ORF">Pfra01_003021600</name>
</gene>
<organism evidence="2 3">
    <name type="scientific">Phytophthora fragariaefolia</name>
    <dbReference type="NCBI Taxonomy" id="1490495"/>
    <lineage>
        <taxon>Eukaryota</taxon>
        <taxon>Sar</taxon>
        <taxon>Stramenopiles</taxon>
        <taxon>Oomycota</taxon>
        <taxon>Peronosporomycetes</taxon>
        <taxon>Peronosporales</taxon>
        <taxon>Peronosporaceae</taxon>
        <taxon>Phytophthora</taxon>
    </lineage>
</organism>
<name>A0A9W7DBY3_9STRA</name>
<accession>A0A9W7DBY3</accession>
<protein>
    <submittedName>
        <fullName evidence="2">Unnamed protein product</fullName>
    </submittedName>
</protein>
<reference evidence="2" key="1">
    <citation type="submission" date="2023-04" db="EMBL/GenBank/DDBJ databases">
        <title>Phytophthora fragariaefolia NBRC 109709.</title>
        <authorList>
            <person name="Ichikawa N."/>
            <person name="Sato H."/>
            <person name="Tonouchi N."/>
        </authorList>
    </citation>
    <scope>NUCLEOTIDE SEQUENCE</scope>
    <source>
        <strain evidence="2">NBRC 109709</strain>
    </source>
</reference>
<dbReference type="EMBL" id="BSXT01019031">
    <property type="protein sequence ID" value="GMG17560.1"/>
    <property type="molecule type" value="Genomic_DNA"/>
</dbReference>
<proteinExistence type="predicted"/>
<evidence type="ECO:0000313" key="3">
    <source>
        <dbReference type="Proteomes" id="UP001165121"/>
    </source>
</evidence>
<keyword evidence="3" id="KW-1185">Reference proteome</keyword>
<feature type="domain" description="Helitron helicase-like" evidence="1">
    <location>
        <begin position="29"/>
        <end position="185"/>
    </location>
</feature>
<dbReference type="OrthoDB" id="126095at2759"/>
<dbReference type="InterPro" id="IPR025476">
    <property type="entry name" value="Helitron_helicase-like"/>
</dbReference>
<dbReference type="AlphaFoldDB" id="A0A9W7DBY3"/>
<comment type="caution">
    <text evidence="2">The sequence shown here is derived from an EMBL/GenBank/DDBJ whole genome shotgun (WGS) entry which is preliminary data.</text>
</comment>
<dbReference type="Pfam" id="PF14214">
    <property type="entry name" value="Helitron_like_N"/>
    <property type="match status" value="1"/>
</dbReference>